<accession>A0AA88DA47</accession>
<reference evidence="1" key="1">
    <citation type="submission" date="2023-07" db="EMBL/GenBank/DDBJ databases">
        <title>draft genome sequence of fig (Ficus carica).</title>
        <authorList>
            <person name="Takahashi T."/>
            <person name="Nishimura K."/>
        </authorList>
    </citation>
    <scope>NUCLEOTIDE SEQUENCE</scope>
</reference>
<proteinExistence type="predicted"/>
<evidence type="ECO:0000313" key="2">
    <source>
        <dbReference type="Proteomes" id="UP001187192"/>
    </source>
</evidence>
<comment type="caution">
    <text evidence="1">The sequence shown here is derived from an EMBL/GenBank/DDBJ whole genome shotgun (WGS) entry which is preliminary data.</text>
</comment>
<dbReference type="AlphaFoldDB" id="A0AA88DA47"/>
<dbReference type="EMBL" id="BTGU01000026">
    <property type="protein sequence ID" value="GMN47607.1"/>
    <property type="molecule type" value="Genomic_DNA"/>
</dbReference>
<evidence type="ECO:0000313" key="1">
    <source>
        <dbReference type="EMBL" id="GMN47607.1"/>
    </source>
</evidence>
<organism evidence="1 2">
    <name type="scientific">Ficus carica</name>
    <name type="common">Common fig</name>
    <dbReference type="NCBI Taxonomy" id="3494"/>
    <lineage>
        <taxon>Eukaryota</taxon>
        <taxon>Viridiplantae</taxon>
        <taxon>Streptophyta</taxon>
        <taxon>Embryophyta</taxon>
        <taxon>Tracheophyta</taxon>
        <taxon>Spermatophyta</taxon>
        <taxon>Magnoliopsida</taxon>
        <taxon>eudicotyledons</taxon>
        <taxon>Gunneridae</taxon>
        <taxon>Pentapetalae</taxon>
        <taxon>rosids</taxon>
        <taxon>fabids</taxon>
        <taxon>Rosales</taxon>
        <taxon>Moraceae</taxon>
        <taxon>Ficeae</taxon>
        <taxon>Ficus</taxon>
    </lineage>
</organism>
<gene>
    <name evidence="1" type="ORF">TIFTF001_016778</name>
</gene>
<protein>
    <submittedName>
        <fullName evidence="1">Uncharacterized protein</fullName>
    </submittedName>
</protein>
<dbReference type="Proteomes" id="UP001187192">
    <property type="component" value="Unassembled WGS sequence"/>
</dbReference>
<sequence length="55" mass="6313">MNKLYLCPVNPHSGSGQLDNSQWDRSTRRYYLVNQMDLETKHCSLPFSGQPDKGV</sequence>
<keyword evidence="2" id="KW-1185">Reference proteome</keyword>
<name>A0AA88DA47_FICCA</name>